<evidence type="ECO:0000313" key="1">
    <source>
        <dbReference type="EMBL" id="EQD48054.1"/>
    </source>
</evidence>
<dbReference type="Gene3D" id="2.120.10.30">
    <property type="entry name" value="TolB, C-terminal domain"/>
    <property type="match status" value="1"/>
</dbReference>
<feature type="non-terminal residue" evidence="1">
    <location>
        <position position="73"/>
    </location>
</feature>
<gene>
    <name evidence="1" type="ORF">B1A_14208</name>
</gene>
<reference evidence="1" key="2">
    <citation type="journal article" date="2014" name="ISME J.">
        <title>Microbial stratification in low pH oxic and suboxic macroscopic growths along an acid mine drainage.</title>
        <authorList>
            <person name="Mendez-Garcia C."/>
            <person name="Mesa V."/>
            <person name="Sprenger R.R."/>
            <person name="Richter M."/>
            <person name="Diez M.S."/>
            <person name="Solano J."/>
            <person name="Bargiela R."/>
            <person name="Golyshina O.V."/>
            <person name="Manteca A."/>
            <person name="Ramos J.L."/>
            <person name="Gallego J.R."/>
            <person name="Llorente I."/>
            <person name="Martins Dos Santos V.A."/>
            <person name="Jensen O.N."/>
            <person name="Pelaez A.I."/>
            <person name="Sanchez J."/>
            <person name="Ferrer M."/>
        </authorList>
    </citation>
    <scope>NUCLEOTIDE SEQUENCE</scope>
</reference>
<feature type="non-terminal residue" evidence="1">
    <location>
        <position position="1"/>
    </location>
</feature>
<protein>
    <submittedName>
        <fullName evidence="1">Alanyl dipeptidyl peptidase</fullName>
    </submittedName>
</protein>
<dbReference type="EMBL" id="AUZX01010425">
    <property type="protein sequence ID" value="EQD48054.1"/>
    <property type="molecule type" value="Genomic_DNA"/>
</dbReference>
<dbReference type="AlphaFoldDB" id="T1B571"/>
<comment type="caution">
    <text evidence="1">The sequence shown here is derived from an EMBL/GenBank/DDBJ whole genome shotgun (WGS) entry which is preliminary data.</text>
</comment>
<organism evidence="1">
    <name type="scientific">mine drainage metagenome</name>
    <dbReference type="NCBI Taxonomy" id="410659"/>
    <lineage>
        <taxon>unclassified sequences</taxon>
        <taxon>metagenomes</taxon>
        <taxon>ecological metagenomes</taxon>
    </lineage>
</organism>
<name>T1B571_9ZZZZ</name>
<accession>T1B571</accession>
<proteinExistence type="predicted"/>
<dbReference type="InterPro" id="IPR011042">
    <property type="entry name" value="6-blade_b-propeller_TolB-like"/>
</dbReference>
<dbReference type="SUPFAM" id="SSF82171">
    <property type="entry name" value="DPP6 N-terminal domain-like"/>
    <property type="match status" value="1"/>
</dbReference>
<sequence length="73" mass="7917">LSPDGGTLYYLAMRRPGFESDRFAIMALDLADGQRREVTPKWDRSAGALAVSADGRTLYTSADDAGQHPLFAV</sequence>
<reference evidence="1" key="1">
    <citation type="submission" date="2013-08" db="EMBL/GenBank/DDBJ databases">
        <authorList>
            <person name="Mendez C."/>
            <person name="Richter M."/>
            <person name="Ferrer M."/>
            <person name="Sanchez J."/>
        </authorList>
    </citation>
    <scope>NUCLEOTIDE SEQUENCE</scope>
</reference>